<dbReference type="Gene3D" id="1.10.4200.10">
    <property type="entry name" value="Triphosphoribosyl-dephospho-CoA protein"/>
    <property type="match status" value="1"/>
</dbReference>
<dbReference type="GO" id="GO:0005524">
    <property type="term" value="F:ATP binding"/>
    <property type="evidence" value="ECO:0007669"/>
    <property type="project" value="InterPro"/>
</dbReference>
<dbReference type="Proteomes" id="UP000059074">
    <property type="component" value="Unassembled WGS sequence"/>
</dbReference>
<evidence type="ECO:0000313" key="2">
    <source>
        <dbReference type="Proteomes" id="UP000059074"/>
    </source>
</evidence>
<dbReference type="STRING" id="121290.APY04_1572"/>
<dbReference type="Pfam" id="PF01874">
    <property type="entry name" value="CitG"/>
    <property type="match status" value="1"/>
</dbReference>
<evidence type="ECO:0000313" key="1">
    <source>
        <dbReference type="EMBL" id="KWT69489.1"/>
    </source>
</evidence>
<dbReference type="InterPro" id="IPR002736">
    <property type="entry name" value="CitG"/>
</dbReference>
<sequence>MPRVSEAELAASFVAACRAELNALKPGNVHIHAPGHGMDITHFERSAEAAAPHIAAVGDKVGVRILRAMQASFAVAGCNTNLGILLLCAPLAAAAQRDDSVPLQARLQDVLIDLDAEDTVAVYEAIRLANPGGLGSAAEQDVAESPTVGLIDAMAMAAERDRIAGAYVSGFSEIFDFGLPVFANAIEATGNPQLAITNLHMAFLSYFPDSHIARKYDVNLAEAIRLEALAMAPFWQQAGEANAFDKLLEFDASLKHRNINPGTTADFVVATLFAAILS</sequence>
<keyword evidence="2" id="KW-1185">Reference proteome</keyword>
<dbReference type="PANTHER" id="PTHR42280">
    <property type="entry name" value="CITG FAMILY PROTEIN"/>
    <property type="match status" value="1"/>
</dbReference>
<gene>
    <name evidence="1" type="ORF">APY04_1572</name>
</gene>
<protein>
    <submittedName>
        <fullName evidence="1">Triphosphoribosyl-dephospho-CoA synthetase</fullName>
    </submittedName>
</protein>
<dbReference type="GO" id="GO:0046917">
    <property type="term" value="F:triphosphoribosyl-dephospho-CoA synthase activity"/>
    <property type="evidence" value="ECO:0007669"/>
    <property type="project" value="InterPro"/>
</dbReference>
<dbReference type="PATRIC" id="fig|121290.4.peg.2816"/>
<dbReference type="PANTHER" id="PTHR42280:SF1">
    <property type="entry name" value="CITG FAMILY PROTEIN"/>
    <property type="match status" value="1"/>
</dbReference>
<comment type="caution">
    <text evidence="1">The sequence shown here is derived from an EMBL/GenBank/DDBJ whole genome shotgun (WGS) entry which is preliminary data.</text>
</comment>
<name>A0A109BIW2_HYPSL</name>
<dbReference type="EMBL" id="LMTR01000045">
    <property type="protein sequence ID" value="KWT69489.1"/>
    <property type="molecule type" value="Genomic_DNA"/>
</dbReference>
<accession>A0A109BIW2</accession>
<proteinExistence type="predicted"/>
<dbReference type="RefSeq" id="WP_198151079.1">
    <property type="nucleotide sequence ID" value="NZ_LMTR01000045.1"/>
</dbReference>
<organism evidence="1 2">
    <name type="scientific">Hyphomicrobium sulfonivorans</name>
    <dbReference type="NCBI Taxonomy" id="121290"/>
    <lineage>
        <taxon>Bacteria</taxon>
        <taxon>Pseudomonadati</taxon>
        <taxon>Pseudomonadota</taxon>
        <taxon>Alphaproteobacteria</taxon>
        <taxon>Hyphomicrobiales</taxon>
        <taxon>Hyphomicrobiaceae</taxon>
        <taxon>Hyphomicrobium</taxon>
    </lineage>
</organism>
<dbReference type="AlphaFoldDB" id="A0A109BIW2"/>
<reference evidence="1 2" key="1">
    <citation type="submission" date="2015-10" db="EMBL/GenBank/DDBJ databases">
        <title>Transcriptomic analysis of a linuron degrading triple-species bacterial consortium.</title>
        <authorList>
            <person name="Albers P."/>
        </authorList>
    </citation>
    <scope>NUCLEOTIDE SEQUENCE [LARGE SCALE GENOMIC DNA]</scope>
    <source>
        <strain evidence="1 2">WDL6</strain>
    </source>
</reference>